<evidence type="ECO:0000313" key="4">
    <source>
        <dbReference type="Proteomes" id="UP001152747"/>
    </source>
</evidence>
<proteinExistence type="predicted"/>
<dbReference type="EMBL" id="CANHGI010000006">
    <property type="protein sequence ID" value="CAI5455048.1"/>
    <property type="molecule type" value="Genomic_DNA"/>
</dbReference>
<organism evidence="3 4">
    <name type="scientific">Caenorhabditis angaria</name>
    <dbReference type="NCBI Taxonomy" id="860376"/>
    <lineage>
        <taxon>Eukaryota</taxon>
        <taxon>Metazoa</taxon>
        <taxon>Ecdysozoa</taxon>
        <taxon>Nematoda</taxon>
        <taxon>Chromadorea</taxon>
        <taxon>Rhabditida</taxon>
        <taxon>Rhabditina</taxon>
        <taxon>Rhabditomorpha</taxon>
        <taxon>Rhabditoidea</taxon>
        <taxon>Rhabditidae</taxon>
        <taxon>Peloderinae</taxon>
        <taxon>Caenorhabditis</taxon>
    </lineage>
</organism>
<keyword evidence="2" id="KW-0677">Repeat</keyword>
<dbReference type="SUPFAM" id="SSF52058">
    <property type="entry name" value="L domain-like"/>
    <property type="match status" value="1"/>
</dbReference>
<name>A0A9P1J3F0_9PELO</name>
<dbReference type="InterPro" id="IPR032675">
    <property type="entry name" value="LRR_dom_sf"/>
</dbReference>
<evidence type="ECO:0000313" key="3">
    <source>
        <dbReference type="EMBL" id="CAI5455048.1"/>
    </source>
</evidence>
<protein>
    <submittedName>
        <fullName evidence="3">Uncharacterized protein</fullName>
    </submittedName>
</protein>
<dbReference type="PANTHER" id="PTHR46282:SF2">
    <property type="entry name" value="LEUCINE-RICH MELANOCYTE DIFFERENTIATION-ASSOCIATED PROTEIN"/>
    <property type="match status" value="1"/>
</dbReference>
<dbReference type="InterPro" id="IPR001611">
    <property type="entry name" value="Leu-rich_rpt"/>
</dbReference>
<dbReference type="Gene3D" id="3.80.10.10">
    <property type="entry name" value="Ribonuclease Inhibitor"/>
    <property type="match status" value="1"/>
</dbReference>
<dbReference type="PROSITE" id="PS51450">
    <property type="entry name" value="LRR"/>
    <property type="match status" value="1"/>
</dbReference>
<comment type="caution">
    <text evidence="3">The sequence shown here is derived from an EMBL/GenBank/DDBJ whole genome shotgun (WGS) entry which is preliminary data.</text>
</comment>
<dbReference type="AlphaFoldDB" id="A0A9P1J3F0"/>
<dbReference type="OrthoDB" id="272149at2759"/>
<evidence type="ECO:0000256" key="2">
    <source>
        <dbReference type="ARBA" id="ARBA00022737"/>
    </source>
</evidence>
<sequence>MVFTQACVAHQSFQESAKLVREPRNSTRSNGSKNNALVDISYQGQKNIPDWIIRNRLIIVEIRANGNYFNENVFNMPIFPNLKKLSITNNRIRNIGILINHIKRSCPNLETLNVDGNPGWPNDFATIQTYRKTVASHIKSLQVLNGMDTYRRKRSTMSVTSSTDSEMSM</sequence>
<evidence type="ECO:0000256" key="1">
    <source>
        <dbReference type="ARBA" id="ARBA00022614"/>
    </source>
</evidence>
<reference evidence="3" key="1">
    <citation type="submission" date="2022-11" db="EMBL/GenBank/DDBJ databases">
        <authorList>
            <person name="Kikuchi T."/>
        </authorList>
    </citation>
    <scope>NUCLEOTIDE SEQUENCE</scope>
    <source>
        <strain evidence="3">PS1010</strain>
    </source>
</reference>
<dbReference type="Proteomes" id="UP001152747">
    <property type="component" value="Unassembled WGS sequence"/>
</dbReference>
<dbReference type="Pfam" id="PF12799">
    <property type="entry name" value="LRR_4"/>
    <property type="match status" value="1"/>
</dbReference>
<accession>A0A9P1J3F0</accession>
<keyword evidence="4" id="KW-1185">Reference proteome</keyword>
<dbReference type="InterPro" id="IPR025875">
    <property type="entry name" value="Leu-rich_rpt_4"/>
</dbReference>
<dbReference type="InterPro" id="IPR043313">
    <property type="entry name" value="LRMDA"/>
</dbReference>
<keyword evidence="1" id="KW-0433">Leucine-rich repeat</keyword>
<gene>
    <name evidence="3" type="ORF">CAMP_LOCUS17685</name>
</gene>
<dbReference type="PANTHER" id="PTHR46282">
    <property type="entry name" value="LEUCINE-RICH MELANOCYTE DIFFERENTIATION-ASSOCIATED PROTEIN"/>
    <property type="match status" value="1"/>
</dbReference>